<sequence length="102" mass="11630">MPLFERYATDYSSSSIQCCQMTNGFGSQHMLEWFVAAAKFGMTLLKSIAKYQHYRWLSKFVSASLAHSFDANSVIRANNAHPDSFDADNAKLDCIDFWDCTR</sequence>
<name>A0A9W6XBI4_9STRA</name>
<keyword evidence="2" id="KW-1185">Reference proteome</keyword>
<protein>
    <submittedName>
        <fullName evidence="1">Unnamed protein product</fullName>
    </submittedName>
</protein>
<comment type="caution">
    <text evidence="1">The sequence shown here is derived from an EMBL/GenBank/DDBJ whole genome shotgun (WGS) entry which is preliminary data.</text>
</comment>
<organism evidence="1 2">
    <name type="scientific">Phytophthora lilii</name>
    <dbReference type="NCBI Taxonomy" id="2077276"/>
    <lineage>
        <taxon>Eukaryota</taxon>
        <taxon>Sar</taxon>
        <taxon>Stramenopiles</taxon>
        <taxon>Oomycota</taxon>
        <taxon>Peronosporomycetes</taxon>
        <taxon>Peronosporales</taxon>
        <taxon>Peronosporaceae</taxon>
        <taxon>Phytophthora</taxon>
    </lineage>
</organism>
<dbReference type="AlphaFoldDB" id="A0A9W6XBI4"/>
<dbReference type="EMBL" id="BSXW01001256">
    <property type="protein sequence ID" value="GMF35196.1"/>
    <property type="molecule type" value="Genomic_DNA"/>
</dbReference>
<accession>A0A9W6XBI4</accession>
<dbReference type="Proteomes" id="UP001165083">
    <property type="component" value="Unassembled WGS sequence"/>
</dbReference>
<reference evidence="1" key="1">
    <citation type="submission" date="2023-04" db="EMBL/GenBank/DDBJ databases">
        <title>Phytophthora lilii NBRC 32176.</title>
        <authorList>
            <person name="Ichikawa N."/>
            <person name="Sato H."/>
            <person name="Tonouchi N."/>
        </authorList>
    </citation>
    <scope>NUCLEOTIDE SEQUENCE</scope>
    <source>
        <strain evidence="1">NBRC 32176</strain>
    </source>
</reference>
<proteinExistence type="predicted"/>
<evidence type="ECO:0000313" key="1">
    <source>
        <dbReference type="EMBL" id="GMF35196.1"/>
    </source>
</evidence>
<evidence type="ECO:0000313" key="2">
    <source>
        <dbReference type="Proteomes" id="UP001165083"/>
    </source>
</evidence>
<gene>
    <name evidence="1" type="ORF">Plil01_001496300</name>
</gene>